<dbReference type="InterPro" id="IPR004752">
    <property type="entry name" value="AmpG_permease/AT-1"/>
</dbReference>
<feature type="transmembrane region" description="Helical" evidence="6">
    <location>
        <begin position="67"/>
        <end position="87"/>
    </location>
</feature>
<feature type="transmembrane region" description="Helical" evidence="6">
    <location>
        <begin position="40"/>
        <end position="60"/>
    </location>
</feature>
<dbReference type="GO" id="GO:0022857">
    <property type="term" value="F:transmembrane transporter activity"/>
    <property type="evidence" value="ECO:0007669"/>
    <property type="project" value="InterPro"/>
</dbReference>
<feature type="transmembrane region" description="Helical" evidence="6">
    <location>
        <begin position="157"/>
        <end position="176"/>
    </location>
</feature>
<keyword evidence="5 6" id="KW-0472">Membrane</keyword>
<gene>
    <name evidence="7" type="primary">Mfsd3</name>
    <name evidence="7" type="ORF">AVEN_100933_1</name>
</gene>
<dbReference type="InterPro" id="IPR011701">
    <property type="entry name" value="MFS"/>
</dbReference>
<keyword evidence="2" id="KW-0813">Transport</keyword>
<comment type="subcellular location">
    <subcellularLocation>
        <location evidence="1">Membrane</location>
        <topology evidence="1">Multi-pass membrane protein</topology>
    </subcellularLocation>
</comment>
<reference evidence="7 8" key="1">
    <citation type="journal article" date="2019" name="Sci. Rep.">
        <title>Orb-weaving spider Araneus ventricosus genome elucidates the spidroin gene catalogue.</title>
        <authorList>
            <person name="Kono N."/>
            <person name="Nakamura H."/>
            <person name="Ohtoshi R."/>
            <person name="Moran D.A.P."/>
            <person name="Shinohara A."/>
            <person name="Yoshida Y."/>
            <person name="Fujiwara M."/>
            <person name="Mori M."/>
            <person name="Tomita M."/>
            <person name="Arakawa K."/>
        </authorList>
    </citation>
    <scope>NUCLEOTIDE SEQUENCE [LARGE SCALE GENOMIC DNA]</scope>
</reference>
<feature type="transmembrane region" description="Helical" evidence="6">
    <location>
        <begin position="93"/>
        <end position="113"/>
    </location>
</feature>
<feature type="transmembrane region" description="Helical" evidence="6">
    <location>
        <begin position="339"/>
        <end position="358"/>
    </location>
</feature>
<dbReference type="Proteomes" id="UP000499080">
    <property type="component" value="Unassembled WGS sequence"/>
</dbReference>
<dbReference type="Gene3D" id="1.20.1250.20">
    <property type="entry name" value="MFS general substrate transporter like domains"/>
    <property type="match status" value="1"/>
</dbReference>
<feature type="transmembrane region" description="Helical" evidence="6">
    <location>
        <begin position="409"/>
        <end position="430"/>
    </location>
</feature>
<dbReference type="GO" id="GO:0016020">
    <property type="term" value="C:membrane"/>
    <property type="evidence" value="ECO:0007669"/>
    <property type="project" value="UniProtKB-SubCell"/>
</dbReference>
<feature type="transmembrane region" description="Helical" evidence="6">
    <location>
        <begin position="370"/>
        <end position="397"/>
    </location>
</feature>
<evidence type="ECO:0000256" key="3">
    <source>
        <dbReference type="ARBA" id="ARBA00022692"/>
    </source>
</evidence>
<evidence type="ECO:0000256" key="2">
    <source>
        <dbReference type="ARBA" id="ARBA00022448"/>
    </source>
</evidence>
<dbReference type="PANTHER" id="PTHR12778:SF10">
    <property type="entry name" value="MAJOR FACILITATOR SUPERFAMILY DOMAIN-CONTAINING PROTEIN 3"/>
    <property type="match status" value="1"/>
</dbReference>
<name>A0A4Y2AWI0_ARAVE</name>
<dbReference type="PANTHER" id="PTHR12778">
    <property type="entry name" value="SOLUTE CARRIER FAMILY 33 ACETYL-COA TRANSPORTER -RELATED"/>
    <property type="match status" value="1"/>
</dbReference>
<dbReference type="InterPro" id="IPR036259">
    <property type="entry name" value="MFS_trans_sf"/>
</dbReference>
<keyword evidence="4 6" id="KW-1133">Transmembrane helix</keyword>
<feature type="transmembrane region" description="Helical" evidence="6">
    <location>
        <begin position="304"/>
        <end position="327"/>
    </location>
</feature>
<proteinExistence type="predicted"/>
<keyword evidence="3 6" id="KW-0812">Transmembrane</keyword>
<evidence type="ECO:0000313" key="8">
    <source>
        <dbReference type="Proteomes" id="UP000499080"/>
    </source>
</evidence>
<accession>A0A4Y2AWI0</accession>
<dbReference type="AlphaFoldDB" id="A0A4Y2AWI0"/>
<evidence type="ECO:0000256" key="6">
    <source>
        <dbReference type="SAM" id="Phobius"/>
    </source>
</evidence>
<feature type="transmembrane region" description="Helical" evidence="6">
    <location>
        <begin position="134"/>
        <end position="151"/>
    </location>
</feature>
<evidence type="ECO:0000256" key="1">
    <source>
        <dbReference type="ARBA" id="ARBA00004141"/>
    </source>
</evidence>
<organism evidence="7 8">
    <name type="scientific">Araneus ventricosus</name>
    <name type="common">Orbweaver spider</name>
    <name type="synonym">Epeira ventricosa</name>
    <dbReference type="NCBI Taxonomy" id="182803"/>
    <lineage>
        <taxon>Eukaryota</taxon>
        <taxon>Metazoa</taxon>
        <taxon>Ecdysozoa</taxon>
        <taxon>Arthropoda</taxon>
        <taxon>Chelicerata</taxon>
        <taxon>Arachnida</taxon>
        <taxon>Araneae</taxon>
        <taxon>Araneomorphae</taxon>
        <taxon>Entelegynae</taxon>
        <taxon>Araneoidea</taxon>
        <taxon>Araneidae</taxon>
        <taxon>Araneus</taxon>
    </lineage>
</organism>
<dbReference type="OrthoDB" id="6415790at2759"/>
<dbReference type="Pfam" id="PF07690">
    <property type="entry name" value="MFS_1"/>
    <property type="match status" value="1"/>
</dbReference>
<feature type="transmembrane region" description="Helical" evidence="6">
    <location>
        <begin position="442"/>
        <end position="460"/>
    </location>
</feature>
<evidence type="ECO:0000256" key="5">
    <source>
        <dbReference type="ARBA" id="ARBA00023136"/>
    </source>
</evidence>
<dbReference type="SUPFAM" id="SSF103473">
    <property type="entry name" value="MFS general substrate transporter"/>
    <property type="match status" value="1"/>
</dbReference>
<protein>
    <submittedName>
        <fullName evidence="7">Major facilitator superfamily domain-containing protein 3</fullName>
    </submittedName>
</protein>
<feature type="transmembrane region" description="Helical" evidence="6">
    <location>
        <begin position="262"/>
        <end position="281"/>
    </location>
</feature>
<sequence>MIGKIFTLGVLYFVQGLPYGFQDKFIPMYLRSGGLSHTRLSLMKLLLLPWLFKAGFAPLVDLFWTKWLWLMCSLGALTFISFLGMFINTEYFVLMSIWLLLLNLLSAFQDVSVDALALHILQDCEMGHGNTAQVVGYKLGALFGGGILFWVHYYHGWTYLCLSLASLYIMSIVAFLPMFTQHLMMKVNTDVPRTSAAEKQTVEDKKADEDCVPRPFSIEESHENLVRRRREKDEFYPYREEVPPLTSPTSGRRYDICEIPQIIFATKGTIPAVLFLLIYKLGERGSLSTFPIFLIDQGVSTKDIGLWSGICGQLCSLAGSICSGWFISKKWNLYNFLHFTLLARSGPIFMQFLIVNLWHSEVSPLFRSILFFFSASSLCALEFTAGLVTTAIFTLMMSCSLKAVPSLQATHYSVLSSVEVAGKLIFSSFAGALIDVMGISNVYFMFLVLSSLSVLILRFIDIS</sequence>
<comment type="caution">
    <text evidence="7">The sequence shown here is derived from an EMBL/GenBank/DDBJ whole genome shotgun (WGS) entry which is preliminary data.</text>
</comment>
<evidence type="ECO:0000256" key="4">
    <source>
        <dbReference type="ARBA" id="ARBA00022989"/>
    </source>
</evidence>
<dbReference type="EMBL" id="BGPR01000035">
    <property type="protein sequence ID" value="GBL84088.1"/>
    <property type="molecule type" value="Genomic_DNA"/>
</dbReference>
<evidence type="ECO:0000313" key="7">
    <source>
        <dbReference type="EMBL" id="GBL84088.1"/>
    </source>
</evidence>
<keyword evidence="8" id="KW-1185">Reference proteome</keyword>